<accession>A0A5A7RGS7</accession>
<dbReference type="Proteomes" id="UP000325081">
    <property type="component" value="Unassembled WGS sequence"/>
</dbReference>
<comment type="caution">
    <text evidence="1">The sequence shown here is derived from an EMBL/GenBank/DDBJ whole genome shotgun (WGS) entry which is preliminary data.</text>
</comment>
<gene>
    <name evidence="1" type="ORF">STAS_34133</name>
</gene>
<organism evidence="1 2">
    <name type="scientific">Striga asiatica</name>
    <name type="common">Asiatic witchweed</name>
    <name type="synonym">Buchnera asiatica</name>
    <dbReference type="NCBI Taxonomy" id="4170"/>
    <lineage>
        <taxon>Eukaryota</taxon>
        <taxon>Viridiplantae</taxon>
        <taxon>Streptophyta</taxon>
        <taxon>Embryophyta</taxon>
        <taxon>Tracheophyta</taxon>
        <taxon>Spermatophyta</taxon>
        <taxon>Magnoliopsida</taxon>
        <taxon>eudicotyledons</taxon>
        <taxon>Gunneridae</taxon>
        <taxon>Pentapetalae</taxon>
        <taxon>asterids</taxon>
        <taxon>lamiids</taxon>
        <taxon>Lamiales</taxon>
        <taxon>Orobanchaceae</taxon>
        <taxon>Buchnereae</taxon>
        <taxon>Striga</taxon>
    </lineage>
</organism>
<evidence type="ECO:0000313" key="1">
    <source>
        <dbReference type="EMBL" id="GER56402.1"/>
    </source>
</evidence>
<sequence length="111" mass="12281">MKSTPSKLKSRFSQFTYCLLWPSITLPFADDTPGLLAQGQEDLKRGCTKTQCAATHDDLLGAFSRGCRGAPDFDGTRHVTVHGSRRLNKHEQGLVLARGCCSRVRYSRTHG</sequence>
<proteinExistence type="predicted"/>
<name>A0A5A7RGS7_STRAF</name>
<keyword evidence="2" id="KW-1185">Reference proteome</keyword>
<dbReference type="AlphaFoldDB" id="A0A5A7RGS7"/>
<dbReference type="EMBL" id="BKCP01012736">
    <property type="protein sequence ID" value="GER56402.1"/>
    <property type="molecule type" value="Genomic_DNA"/>
</dbReference>
<evidence type="ECO:0000313" key="2">
    <source>
        <dbReference type="Proteomes" id="UP000325081"/>
    </source>
</evidence>
<reference evidence="2" key="1">
    <citation type="journal article" date="2019" name="Curr. Biol.">
        <title>Genome Sequence of Striga asiatica Provides Insight into the Evolution of Plant Parasitism.</title>
        <authorList>
            <person name="Yoshida S."/>
            <person name="Kim S."/>
            <person name="Wafula E.K."/>
            <person name="Tanskanen J."/>
            <person name="Kim Y.M."/>
            <person name="Honaas L."/>
            <person name="Yang Z."/>
            <person name="Spallek T."/>
            <person name="Conn C.E."/>
            <person name="Ichihashi Y."/>
            <person name="Cheong K."/>
            <person name="Cui S."/>
            <person name="Der J.P."/>
            <person name="Gundlach H."/>
            <person name="Jiao Y."/>
            <person name="Hori C."/>
            <person name="Ishida J.K."/>
            <person name="Kasahara H."/>
            <person name="Kiba T."/>
            <person name="Kim M.S."/>
            <person name="Koo N."/>
            <person name="Laohavisit A."/>
            <person name="Lee Y.H."/>
            <person name="Lumba S."/>
            <person name="McCourt P."/>
            <person name="Mortimer J.C."/>
            <person name="Mutuku J.M."/>
            <person name="Nomura T."/>
            <person name="Sasaki-Sekimoto Y."/>
            <person name="Seto Y."/>
            <person name="Wang Y."/>
            <person name="Wakatake T."/>
            <person name="Sakakibara H."/>
            <person name="Demura T."/>
            <person name="Yamaguchi S."/>
            <person name="Yoneyama K."/>
            <person name="Manabe R.I."/>
            <person name="Nelson D.C."/>
            <person name="Schulman A.H."/>
            <person name="Timko M.P."/>
            <person name="dePamphilis C.W."/>
            <person name="Choi D."/>
            <person name="Shirasu K."/>
        </authorList>
    </citation>
    <scope>NUCLEOTIDE SEQUENCE [LARGE SCALE GENOMIC DNA]</scope>
    <source>
        <strain evidence="2">cv. UVA1</strain>
    </source>
</reference>
<protein>
    <submittedName>
        <fullName evidence="1">Outer membrane protein RatA</fullName>
    </submittedName>
</protein>